<evidence type="ECO:0000256" key="11">
    <source>
        <dbReference type="ARBA" id="ARBA00024202"/>
    </source>
</evidence>
<dbReference type="RefSeq" id="WP_037549068.1">
    <property type="nucleotide sequence ID" value="NZ_CAJCFZ010000004.1"/>
</dbReference>
<keyword evidence="5 12" id="KW-0812">Transmembrane</keyword>
<feature type="transmembrane region" description="Helical" evidence="12">
    <location>
        <begin position="216"/>
        <end position="235"/>
    </location>
</feature>
<keyword evidence="10 12" id="KW-0472">Membrane</keyword>
<dbReference type="Pfam" id="PF12911">
    <property type="entry name" value="OppC_N"/>
    <property type="match status" value="1"/>
</dbReference>
<evidence type="ECO:0000256" key="4">
    <source>
        <dbReference type="ARBA" id="ARBA00022596"/>
    </source>
</evidence>
<evidence type="ECO:0000256" key="1">
    <source>
        <dbReference type="ARBA" id="ARBA00004651"/>
    </source>
</evidence>
<keyword evidence="6" id="KW-0571">Peptide transport</keyword>
<dbReference type="Pfam" id="PF00528">
    <property type="entry name" value="BPD_transp_1"/>
    <property type="match status" value="1"/>
</dbReference>
<feature type="transmembrane region" description="Helical" evidence="12">
    <location>
        <begin position="324"/>
        <end position="345"/>
    </location>
</feature>
<dbReference type="GO" id="GO:0055085">
    <property type="term" value="P:transmembrane transport"/>
    <property type="evidence" value="ECO:0007669"/>
    <property type="project" value="InterPro"/>
</dbReference>
<evidence type="ECO:0000256" key="10">
    <source>
        <dbReference type="ARBA" id="ARBA00023136"/>
    </source>
</evidence>
<dbReference type="InterPro" id="IPR000515">
    <property type="entry name" value="MetI-like"/>
</dbReference>
<reference evidence="14 15" key="1">
    <citation type="submission" date="2017-12" db="EMBL/GenBank/DDBJ databases">
        <title>FDA dAtabase for Regulatory Grade micrObial Sequences (FDA-ARGOS): Supporting development and validation of Infectious Disease Dx tests.</title>
        <authorList>
            <person name="Hoffmann M."/>
            <person name="Allard M."/>
            <person name="Evans P."/>
            <person name="Brown E."/>
            <person name="Tallon L."/>
            <person name="Sadzewicz L."/>
            <person name="Sengamalay N."/>
            <person name="Ott S."/>
            <person name="Godinez A."/>
            <person name="Nagaraj S."/>
            <person name="Vavikolanu K."/>
            <person name="Aluvathingal J."/>
            <person name="Nadendla S."/>
            <person name="Sichtig H."/>
        </authorList>
    </citation>
    <scope>NUCLEOTIDE SEQUENCE [LARGE SCALE GENOMIC DNA]</scope>
    <source>
        <strain evidence="14 15">FDAARGOS_148</strain>
    </source>
</reference>
<evidence type="ECO:0000256" key="9">
    <source>
        <dbReference type="ARBA" id="ARBA00023112"/>
    </source>
</evidence>
<dbReference type="GO" id="GO:0015031">
    <property type="term" value="P:protein transport"/>
    <property type="evidence" value="ECO:0007669"/>
    <property type="project" value="UniProtKB-KW"/>
</dbReference>
<dbReference type="GO" id="GO:0015833">
    <property type="term" value="P:peptide transport"/>
    <property type="evidence" value="ECO:0007669"/>
    <property type="project" value="UniProtKB-KW"/>
</dbReference>
<dbReference type="SUPFAM" id="SSF161098">
    <property type="entry name" value="MetI-like"/>
    <property type="match status" value="1"/>
</dbReference>
<keyword evidence="7" id="KW-0653">Protein transport</keyword>
<evidence type="ECO:0000313" key="14">
    <source>
        <dbReference type="EMBL" id="PNN21549.1"/>
    </source>
</evidence>
<evidence type="ECO:0000256" key="2">
    <source>
        <dbReference type="ARBA" id="ARBA00022448"/>
    </source>
</evidence>
<dbReference type="EMBL" id="LORN02000015">
    <property type="protein sequence ID" value="PNN21549.1"/>
    <property type="molecule type" value="Genomic_DNA"/>
</dbReference>
<evidence type="ECO:0000313" key="15">
    <source>
        <dbReference type="Proteomes" id="UP000053523"/>
    </source>
</evidence>
<comment type="similarity">
    <text evidence="11">Belongs to the binding-protein-dependent transport system permease family. OppBC subfamily.</text>
</comment>
<dbReference type="InterPro" id="IPR035906">
    <property type="entry name" value="MetI-like_sf"/>
</dbReference>
<dbReference type="Gene3D" id="1.10.3720.10">
    <property type="entry name" value="MetI-like"/>
    <property type="match status" value="1"/>
</dbReference>
<evidence type="ECO:0000256" key="12">
    <source>
        <dbReference type="RuleBase" id="RU363032"/>
    </source>
</evidence>
<dbReference type="AlphaFoldDB" id="A0A2K0A940"/>
<evidence type="ECO:0000256" key="6">
    <source>
        <dbReference type="ARBA" id="ARBA00022856"/>
    </source>
</evidence>
<dbReference type="GO" id="GO:0005886">
    <property type="term" value="C:plasma membrane"/>
    <property type="evidence" value="ECO:0007669"/>
    <property type="project" value="UniProtKB-SubCell"/>
</dbReference>
<evidence type="ECO:0000256" key="8">
    <source>
        <dbReference type="ARBA" id="ARBA00022989"/>
    </source>
</evidence>
<dbReference type="PANTHER" id="PTHR43386:SF24">
    <property type="entry name" value="OLIGOPEPTIDE TRANSPORT SYSTEM PERMEASE PROTEIN AMID"/>
    <property type="match status" value="1"/>
</dbReference>
<dbReference type="NCBIfam" id="NF045475">
    <property type="entry name" value="Opp3C"/>
    <property type="match status" value="1"/>
</dbReference>
<dbReference type="GO" id="GO:0015675">
    <property type="term" value="P:nickel cation transport"/>
    <property type="evidence" value="ECO:0007669"/>
    <property type="project" value="UniProtKB-KW"/>
</dbReference>
<accession>A0A2K0A940</accession>
<gene>
    <name evidence="14" type="ORF">AL503_012490</name>
</gene>
<comment type="subcellular location">
    <subcellularLocation>
        <location evidence="1 12">Cell membrane</location>
        <topology evidence="1 12">Multi-pass membrane protein</topology>
    </subcellularLocation>
</comment>
<keyword evidence="2 12" id="KW-0813">Transport</keyword>
<dbReference type="PANTHER" id="PTHR43386">
    <property type="entry name" value="OLIGOPEPTIDE TRANSPORT SYSTEM PERMEASE PROTEIN APPC"/>
    <property type="match status" value="1"/>
</dbReference>
<protein>
    <submittedName>
        <fullName evidence="14">ABC transporter permease</fullName>
    </submittedName>
</protein>
<keyword evidence="4" id="KW-0533">Nickel</keyword>
<keyword evidence="3" id="KW-1003">Cell membrane</keyword>
<feature type="transmembrane region" description="Helical" evidence="12">
    <location>
        <begin position="63"/>
        <end position="84"/>
    </location>
</feature>
<keyword evidence="9" id="KW-0921">Nickel transport</keyword>
<feature type="transmembrane region" description="Helical" evidence="12">
    <location>
        <begin position="155"/>
        <end position="180"/>
    </location>
</feature>
<keyword evidence="8 12" id="KW-1133">Transmembrane helix</keyword>
<dbReference type="InterPro" id="IPR025966">
    <property type="entry name" value="OppC_N"/>
</dbReference>
<dbReference type="Proteomes" id="UP000053523">
    <property type="component" value="Unassembled WGS sequence"/>
</dbReference>
<comment type="caution">
    <text evidence="14">The sequence shown here is derived from an EMBL/GenBank/DDBJ whole genome shotgun (WGS) entry which is preliminary data.</text>
</comment>
<evidence type="ECO:0000256" key="3">
    <source>
        <dbReference type="ARBA" id="ARBA00022475"/>
    </source>
</evidence>
<proteinExistence type="inferred from homology"/>
<feature type="transmembrane region" description="Helical" evidence="12">
    <location>
        <begin position="271"/>
        <end position="299"/>
    </location>
</feature>
<feature type="domain" description="ABC transmembrane type-1" evidence="13">
    <location>
        <begin position="153"/>
        <end position="342"/>
    </location>
</feature>
<sequence>MTNDKFEKPLDDHSNAAMTHTSEGIAASDFVIRDLDLNKEPEMQRESKNFWQDAWAQLKRNKLAVIGMIGLILIIILALIGPLISKHDFAEQNVDYRNLPAKIPVLDKVHFLPFDGTGSDGKDAYAKVGAKENYWFGTDQLGRDLWTRTWKGTQISLVIGIVAALLDIFIGVVYGAISGFFGGRVDDVMQRILEIIASIPNLIVVILFVLIFEPSIWTIILAMSITGWLGMSRVVRGEFLKLKNQEFVMASRTLGASKVNLIFKHILPNTLGAIVVTSMFTVPSAIFFEAFLSFIGIGVPAPQTSLGSLVNDGRAMLLIHPHELFIPATILSLLILFFYLFSDGLRDAFDPKMRK</sequence>
<evidence type="ECO:0000259" key="13">
    <source>
        <dbReference type="PROSITE" id="PS50928"/>
    </source>
</evidence>
<evidence type="ECO:0000256" key="5">
    <source>
        <dbReference type="ARBA" id="ARBA00022692"/>
    </source>
</evidence>
<organism evidence="14 15">
    <name type="scientific">Staphylococcus haemolyticus</name>
    <dbReference type="NCBI Taxonomy" id="1283"/>
    <lineage>
        <taxon>Bacteria</taxon>
        <taxon>Bacillati</taxon>
        <taxon>Bacillota</taxon>
        <taxon>Bacilli</taxon>
        <taxon>Bacillales</taxon>
        <taxon>Staphylococcaceae</taxon>
        <taxon>Staphylococcus</taxon>
    </lineage>
</organism>
<dbReference type="InterPro" id="IPR050366">
    <property type="entry name" value="BP-dependent_transpt_permease"/>
</dbReference>
<dbReference type="PROSITE" id="PS50928">
    <property type="entry name" value="ABC_TM1"/>
    <property type="match status" value="1"/>
</dbReference>
<evidence type="ECO:0000256" key="7">
    <source>
        <dbReference type="ARBA" id="ARBA00022927"/>
    </source>
</evidence>
<feature type="transmembrane region" description="Helical" evidence="12">
    <location>
        <begin position="192"/>
        <end position="210"/>
    </location>
</feature>
<name>A0A2K0A940_STAHA</name>
<keyword evidence="9" id="KW-0406">Ion transport</keyword>
<dbReference type="CDD" id="cd06261">
    <property type="entry name" value="TM_PBP2"/>
    <property type="match status" value="1"/>
</dbReference>